<dbReference type="Pfam" id="PF02321">
    <property type="entry name" value="OEP"/>
    <property type="match status" value="2"/>
</dbReference>
<keyword evidence="2" id="KW-0732">Signal</keyword>
<dbReference type="InterPro" id="IPR010131">
    <property type="entry name" value="MdtP/NodT-like"/>
</dbReference>
<dbReference type="SUPFAM" id="SSF56954">
    <property type="entry name" value="Outer membrane efflux proteins (OEP)"/>
    <property type="match status" value="1"/>
</dbReference>
<gene>
    <name evidence="4" type="ORF">E3202_05865</name>
</gene>
<comment type="subcellular location">
    <subcellularLocation>
        <location evidence="2">Cell membrane</location>
        <topology evidence="2">Lipid-anchor</topology>
    </subcellularLocation>
</comment>
<accession>A0A506UMG3</accession>
<keyword evidence="2" id="KW-0472">Membrane</keyword>
<keyword evidence="2" id="KW-0449">Lipoprotein</keyword>
<dbReference type="GO" id="GO:0015562">
    <property type="term" value="F:efflux transmembrane transporter activity"/>
    <property type="evidence" value="ECO:0007669"/>
    <property type="project" value="InterPro"/>
</dbReference>
<protein>
    <submittedName>
        <fullName evidence="4">Efflux transporter outer membrane subunit</fullName>
    </submittedName>
</protein>
<dbReference type="NCBIfam" id="TIGR01845">
    <property type="entry name" value="outer_NodT"/>
    <property type="match status" value="1"/>
</dbReference>
<organism evidence="4 5">
    <name type="scientific">Oecophyllibacter saccharovorans</name>
    <dbReference type="NCBI Taxonomy" id="2558360"/>
    <lineage>
        <taxon>Bacteria</taxon>
        <taxon>Pseudomonadati</taxon>
        <taxon>Pseudomonadota</taxon>
        <taxon>Alphaproteobacteria</taxon>
        <taxon>Acetobacterales</taxon>
        <taxon>Acetobacteraceae</taxon>
        <taxon>Oecophyllibacter</taxon>
    </lineage>
</organism>
<feature type="chain" id="PRO_5021511331" evidence="2">
    <location>
        <begin position="28"/>
        <end position="583"/>
    </location>
</feature>
<keyword evidence="2" id="KW-0812">Transmembrane</keyword>
<comment type="similarity">
    <text evidence="1 2">Belongs to the outer membrane factor (OMF) (TC 1.B.17) family.</text>
</comment>
<evidence type="ECO:0000256" key="1">
    <source>
        <dbReference type="ARBA" id="ARBA00007613"/>
    </source>
</evidence>
<dbReference type="GO" id="GO:0005886">
    <property type="term" value="C:plasma membrane"/>
    <property type="evidence" value="ECO:0007669"/>
    <property type="project" value="UniProtKB-SubCell"/>
</dbReference>
<dbReference type="PROSITE" id="PS51257">
    <property type="entry name" value="PROKAR_LIPOPROTEIN"/>
    <property type="match status" value="1"/>
</dbReference>
<evidence type="ECO:0000313" key="5">
    <source>
        <dbReference type="Proteomes" id="UP000315037"/>
    </source>
</evidence>
<dbReference type="AlphaFoldDB" id="A0A506UMG3"/>
<dbReference type="PANTHER" id="PTHR30203:SF32">
    <property type="entry name" value="CATION EFFLUX SYSTEM PROTEIN CUSC"/>
    <property type="match status" value="1"/>
</dbReference>
<proteinExistence type="inferred from homology"/>
<feature type="signal peptide" evidence="2">
    <location>
        <begin position="1"/>
        <end position="27"/>
    </location>
</feature>
<feature type="region of interest" description="Disordered" evidence="3">
    <location>
        <begin position="529"/>
        <end position="583"/>
    </location>
</feature>
<evidence type="ECO:0000313" key="4">
    <source>
        <dbReference type="EMBL" id="TPW34536.1"/>
    </source>
</evidence>
<evidence type="ECO:0000256" key="3">
    <source>
        <dbReference type="SAM" id="MobiDB-lite"/>
    </source>
</evidence>
<dbReference type="PANTHER" id="PTHR30203">
    <property type="entry name" value="OUTER MEMBRANE CATION EFFLUX PROTEIN"/>
    <property type="match status" value="1"/>
</dbReference>
<dbReference type="InterPro" id="IPR003423">
    <property type="entry name" value="OMP_efflux"/>
</dbReference>
<name>A0A506UMG3_9PROT</name>
<dbReference type="EMBL" id="SORZ01000002">
    <property type="protein sequence ID" value="TPW34536.1"/>
    <property type="molecule type" value="Genomic_DNA"/>
</dbReference>
<keyword evidence="2" id="KW-0564">Palmitate</keyword>
<sequence length="583" mass="63734">MSRTGKGSPFRLTAVTLGGAATLLLSACNFAPHYKQPVTGVQSSWPSDTYTPTVQSKLKVSDLGWEEFFTDPRLKKLISLALNTNRDLASQFAAIVQARGQYEMQNSALFPNISTGAGAMYQDPSTNAGFSFAPGSDSGHNGQQMIKLLHFYQTSIGFSSYEIDLWGRIRNLSKAQKEETLSSYDNLRNLWISTISQLASTYIQWLADVEMLKVAQARQKNQEETYRLTKLSFVNGEENALTMAQIASQIDQARTDVSVQIGAIGRDVHALQLLVGQPLPADLPPPAPFGHQTVLADLPAGLPSDMLQQRPDIREAEHKLRAANANIGAARAAFYPRFTLTASEGISSLQFKKLFTNMSETWGLSPSVSIPLLTWGQNSGNLHTAKAAQAQAVAQYQKTVQKAFKEVSDALTSRETYKLQDESMARVVGNTKQAYDLAYLRFREGIDNYLATLEEERQLFMARQFHIYVQGARYQNMVTLYRALGGGWRRYTPGTPVTASATFVAGTPTGVAQAQQQLQERAQLQAQALQADENAPPAAHPGQLPSVSHTMAADSRGRAQGVQVQGAAERAATIRGPVPDSPD</sequence>
<keyword evidence="5" id="KW-1185">Reference proteome</keyword>
<dbReference type="Gene3D" id="1.20.1600.10">
    <property type="entry name" value="Outer membrane efflux proteins (OEP)"/>
    <property type="match status" value="1"/>
</dbReference>
<dbReference type="OrthoDB" id="9783100at2"/>
<dbReference type="Proteomes" id="UP000315037">
    <property type="component" value="Unassembled WGS sequence"/>
</dbReference>
<dbReference type="Gene3D" id="2.20.200.10">
    <property type="entry name" value="Outer membrane efflux proteins (OEP)"/>
    <property type="match status" value="1"/>
</dbReference>
<comment type="caution">
    <text evidence="4">The sequence shown here is derived from an EMBL/GenBank/DDBJ whole genome shotgun (WGS) entry which is preliminary data.</text>
</comment>
<keyword evidence="2" id="KW-1134">Transmembrane beta strand</keyword>
<reference evidence="4 5" key="1">
    <citation type="submission" date="2019-03" db="EMBL/GenBank/DDBJ databases">
        <title>The complete genome sequence of Neokomagataea sp. Jb2 NBRC113641.</title>
        <authorList>
            <person name="Chua K.-O."/>
            <person name="Chan K.-G."/>
            <person name="See-Too W.-S."/>
        </authorList>
    </citation>
    <scope>NUCLEOTIDE SEQUENCE [LARGE SCALE GENOMIC DNA]</scope>
    <source>
        <strain evidence="4 5">Jb2</strain>
    </source>
</reference>
<evidence type="ECO:0000256" key="2">
    <source>
        <dbReference type="RuleBase" id="RU362097"/>
    </source>
</evidence>